<sequence>MKKTRFSKVLLVSLFSSVIFVSGCNNQKEEGGTKNDSPTPISHIENNQSPSIEAKKTVLSMPEITDVKAVNSKDEMFLAVKPKHMERFQLTSLKKKIKKKLERNNPEMKVTVSTDQKIFTLLGELEGKLDKKLGRQDIEKELKKIKKKSTDEA</sequence>
<dbReference type="Proteomes" id="UP001319060">
    <property type="component" value="Unassembled WGS sequence"/>
</dbReference>
<evidence type="ECO:0000256" key="1">
    <source>
        <dbReference type="SAM" id="MobiDB-lite"/>
    </source>
</evidence>
<feature type="compositionally biased region" description="Polar residues" evidence="1">
    <location>
        <begin position="34"/>
        <end position="51"/>
    </location>
</feature>
<feature type="region of interest" description="Disordered" evidence="1">
    <location>
        <begin position="26"/>
        <end position="55"/>
    </location>
</feature>
<comment type="caution">
    <text evidence="3">The sequence shown here is derived from an EMBL/GenBank/DDBJ whole genome shotgun (WGS) entry which is preliminary data.</text>
</comment>
<organism evidence="3 4">
    <name type="scientific">Fictibacillus barbaricus</name>
    <dbReference type="NCBI Taxonomy" id="182136"/>
    <lineage>
        <taxon>Bacteria</taxon>
        <taxon>Bacillati</taxon>
        <taxon>Bacillota</taxon>
        <taxon>Bacilli</taxon>
        <taxon>Bacillales</taxon>
        <taxon>Fictibacillaceae</taxon>
        <taxon>Fictibacillus</taxon>
    </lineage>
</organism>
<name>A0ABS2ZG91_9BACL</name>
<dbReference type="RefSeq" id="WP_188401440.1">
    <property type="nucleotide sequence ID" value="NZ_BMCE01000001.1"/>
</dbReference>
<dbReference type="Pfam" id="PF09580">
    <property type="entry name" value="Spore_YhcN_YlaJ"/>
    <property type="match status" value="1"/>
</dbReference>
<evidence type="ECO:0000256" key="2">
    <source>
        <dbReference type="SAM" id="SignalP"/>
    </source>
</evidence>
<keyword evidence="2" id="KW-0732">Signal</keyword>
<dbReference type="InterPro" id="IPR019076">
    <property type="entry name" value="Spore_lipoprot_YhcN/YlaJ-like"/>
</dbReference>
<evidence type="ECO:0000313" key="3">
    <source>
        <dbReference type="EMBL" id="MBN3547180.1"/>
    </source>
</evidence>
<dbReference type="PROSITE" id="PS51257">
    <property type="entry name" value="PROKAR_LIPOPROTEIN"/>
    <property type="match status" value="1"/>
</dbReference>
<accession>A0ABS2ZG91</accession>
<reference evidence="3 4" key="1">
    <citation type="submission" date="2021-01" db="EMBL/GenBank/DDBJ databases">
        <title>Genome Sequencing of Type Strains.</title>
        <authorList>
            <person name="Lemaire J.F."/>
            <person name="Inderbitzin P."/>
            <person name="Collins S.B."/>
            <person name="Wespe N."/>
            <person name="Knight-Connoni V."/>
        </authorList>
    </citation>
    <scope>NUCLEOTIDE SEQUENCE [LARGE SCALE GENOMIC DNA]</scope>
    <source>
        <strain evidence="3 4">DSM 14730</strain>
    </source>
</reference>
<feature type="signal peptide" evidence="2">
    <location>
        <begin position="1"/>
        <end position="21"/>
    </location>
</feature>
<feature type="chain" id="PRO_5046543213" evidence="2">
    <location>
        <begin position="22"/>
        <end position="153"/>
    </location>
</feature>
<gene>
    <name evidence="3" type="ORF">JYA64_17865</name>
</gene>
<keyword evidence="4" id="KW-1185">Reference proteome</keyword>
<protein>
    <submittedName>
        <fullName evidence="3">YhcN/YlaJ family sporulation lipoprotein</fullName>
    </submittedName>
</protein>
<evidence type="ECO:0000313" key="4">
    <source>
        <dbReference type="Proteomes" id="UP001319060"/>
    </source>
</evidence>
<dbReference type="EMBL" id="JAFHKS010000044">
    <property type="protein sequence ID" value="MBN3547180.1"/>
    <property type="molecule type" value="Genomic_DNA"/>
</dbReference>
<proteinExistence type="predicted"/>
<keyword evidence="3" id="KW-0449">Lipoprotein</keyword>